<evidence type="ECO:0000313" key="3">
    <source>
        <dbReference type="Proteomes" id="UP000315496"/>
    </source>
</evidence>
<dbReference type="VEuPathDB" id="GiardiaDB:GMRT_15625"/>
<gene>
    <name evidence="2" type="ORF">GMRT_15625</name>
</gene>
<keyword evidence="1" id="KW-0812">Transmembrane</keyword>
<keyword evidence="3" id="KW-1185">Reference proteome</keyword>
<accession>A0A4Z1SSC6</accession>
<protein>
    <submittedName>
        <fullName evidence="2">Uncharacterized protein</fullName>
    </submittedName>
</protein>
<organism evidence="2 3">
    <name type="scientific">Giardia muris</name>
    <dbReference type="NCBI Taxonomy" id="5742"/>
    <lineage>
        <taxon>Eukaryota</taxon>
        <taxon>Metamonada</taxon>
        <taxon>Diplomonadida</taxon>
        <taxon>Hexamitidae</taxon>
        <taxon>Giardiinae</taxon>
        <taxon>Giardia</taxon>
    </lineage>
</organism>
<name>A0A4Z1SSC6_GIAMU</name>
<comment type="caution">
    <text evidence="2">The sequence shown here is derived from an EMBL/GenBank/DDBJ whole genome shotgun (WGS) entry which is preliminary data.</text>
</comment>
<reference evidence="2 3" key="1">
    <citation type="submission" date="2019-05" db="EMBL/GenBank/DDBJ databases">
        <title>The compact genome of Giardia muris reveals important steps in the evolution of intestinal protozoan parasites.</title>
        <authorList>
            <person name="Xu F."/>
            <person name="Jimenez-Gonzalez A."/>
            <person name="Einarsson E."/>
            <person name="Astvaldsson A."/>
            <person name="Peirasmaki D."/>
            <person name="Eckmann L."/>
            <person name="Andersson J.O."/>
            <person name="Svard S.G."/>
            <person name="Jerlstrom-Hultqvist J."/>
        </authorList>
    </citation>
    <scope>NUCLEOTIDE SEQUENCE [LARGE SCALE GENOMIC DNA]</scope>
    <source>
        <strain evidence="2 3">Roberts-Thomson</strain>
    </source>
</reference>
<dbReference type="Proteomes" id="UP000315496">
    <property type="component" value="Chromosome 2"/>
</dbReference>
<keyword evidence="1" id="KW-1133">Transmembrane helix</keyword>
<sequence>MSHDKLAEQALEERKRVAVENGLAVARVLRQNVGKIQEALFEDAAVVDAVGAKLEENRDRVEREADALARTLRQVILGSRQRRRMFGFMFLVITATGILCRLT</sequence>
<dbReference type="EMBL" id="VDLU01000002">
    <property type="protein sequence ID" value="TNJ28784.1"/>
    <property type="molecule type" value="Genomic_DNA"/>
</dbReference>
<dbReference type="OrthoDB" id="10255412at2759"/>
<evidence type="ECO:0000313" key="2">
    <source>
        <dbReference type="EMBL" id="TNJ28784.1"/>
    </source>
</evidence>
<dbReference type="AlphaFoldDB" id="A0A4Z1SSC6"/>
<keyword evidence="1" id="KW-0472">Membrane</keyword>
<feature type="transmembrane region" description="Helical" evidence="1">
    <location>
        <begin position="85"/>
        <end position="102"/>
    </location>
</feature>
<evidence type="ECO:0000256" key="1">
    <source>
        <dbReference type="SAM" id="Phobius"/>
    </source>
</evidence>
<proteinExistence type="predicted"/>